<evidence type="ECO:0000313" key="2">
    <source>
        <dbReference type="Proteomes" id="UP000182063"/>
    </source>
</evidence>
<accession>A0A1L3ZXN2</accession>
<name>A0A1L3ZXN2_9SPHN</name>
<evidence type="ECO:0000313" key="1">
    <source>
        <dbReference type="EMBL" id="API60370.1"/>
    </source>
</evidence>
<protein>
    <submittedName>
        <fullName evidence="1">Uncharacterized protein</fullName>
    </submittedName>
</protein>
<sequence>MAASQSPVEPLLEAEKQIAWVLAHPGMSDWLKDALRTAVDRDPEHLLNDLEILCLLLRAKSQAAIDERLR</sequence>
<gene>
    <name evidence="1" type="ORF">BSL82_14635</name>
</gene>
<dbReference type="STRING" id="1921510.BSL82_14635"/>
<reference evidence="2" key="1">
    <citation type="submission" date="2016-11" db="EMBL/GenBank/DDBJ databases">
        <title>Complete Genome Sequence of alachlor-degrading Sphingomonas sp. strain JJ-A5.</title>
        <authorList>
            <person name="Lee H."/>
            <person name="Ka J.-O."/>
        </authorList>
    </citation>
    <scope>NUCLEOTIDE SEQUENCE [LARGE SCALE GENOMIC DNA]</scope>
    <source>
        <strain evidence="2">JJ-A5</strain>
    </source>
</reference>
<organism evidence="1 2">
    <name type="scientific">Tardibacter chloracetimidivorans</name>
    <dbReference type="NCBI Taxonomy" id="1921510"/>
    <lineage>
        <taxon>Bacteria</taxon>
        <taxon>Pseudomonadati</taxon>
        <taxon>Pseudomonadota</taxon>
        <taxon>Alphaproteobacteria</taxon>
        <taxon>Sphingomonadales</taxon>
        <taxon>Sphingomonadaceae</taxon>
        <taxon>Tardibacter</taxon>
    </lineage>
</organism>
<dbReference type="KEGG" id="sphj:BSL82_14635"/>
<proteinExistence type="predicted"/>
<dbReference type="Proteomes" id="UP000182063">
    <property type="component" value="Chromosome"/>
</dbReference>
<dbReference type="EMBL" id="CP018221">
    <property type="protein sequence ID" value="API60370.1"/>
    <property type="molecule type" value="Genomic_DNA"/>
</dbReference>
<keyword evidence="2" id="KW-1185">Reference proteome</keyword>
<dbReference type="AlphaFoldDB" id="A0A1L3ZXN2"/>